<dbReference type="Proteomes" id="UP001348641">
    <property type="component" value="Unassembled WGS sequence"/>
</dbReference>
<dbReference type="SUPFAM" id="SSF46689">
    <property type="entry name" value="Homeodomain-like"/>
    <property type="match status" value="1"/>
</dbReference>
<name>A0ABU7KKQ5_9ACTN</name>
<reference evidence="7 8" key="1">
    <citation type="submission" date="2023-07" db="EMBL/GenBank/DDBJ databases">
        <authorList>
            <person name="Girao M."/>
            <person name="Carvalho M.F."/>
        </authorList>
    </citation>
    <scope>NUCLEOTIDE SEQUENCE [LARGE SCALE GENOMIC DNA]</scope>
    <source>
        <strain evidence="7 8">66/93</strain>
    </source>
</reference>
<evidence type="ECO:0000256" key="5">
    <source>
        <dbReference type="PROSITE-ProRule" id="PRU00335"/>
    </source>
</evidence>
<dbReference type="InterPro" id="IPR039538">
    <property type="entry name" value="BetI_C"/>
</dbReference>
<dbReference type="Gene3D" id="1.10.357.10">
    <property type="entry name" value="Tetracycline Repressor, domain 2"/>
    <property type="match status" value="1"/>
</dbReference>
<evidence type="ECO:0000256" key="3">
    <source>
        <dbReference type="ARBA" id="ARBA00023125"/>
    </source>
</evidence>
<dbReference type="PANTHER" id="PTHR30055:SF234">
    <property type="entry name" value="HTH-TYPE TRANSCRIPTIONAL REGULATOR BETI"/>
    <property type="match status" value="1"/>
</dbReference>
<dbReference type="EMBL" id="JAUUCC010000008">
    <property type="protein sequence ID" value="MEE2049846.1"/>
    <property type="molecule type" value="Genomic_DNA"/>
</dbReference>
<dbReference type="InterPro" id="IPR009057">
    <property type="entry name" value="Homeodomain-like_sf"/>
</dbReference>
<dbReference type="SUPFAM" id="SSF48498">
    <property type="entry name" value="Tetracyclin repressor-like, C-terminal domain"/>
    <property type="match status" value="1"/>
</dbReference>
<evidence type="ECO:0000256" key="2">
    <source>
        <dbReference type="ARBA" id="ARBA00023015"/>
    </source>
</evidence>
<dbReference type="PROSITE" id="PS50977">
    <property type="entry name" value="HTH_TETR_2"/>
    <property type="match status" value="1"/>
</dbReference>
<keyword evidence="1" id="KW-0678">Repressor</keyword>
<dbReference type="InterPro" id="IPR050109">
    <property type="entry name" value="HTH-type_TetR-like_transc_reg"/>
</dbReference>
<evidence type="ECO:0000256" key="4">
    <source>
        <dbReference type="ARBA" id="ARBA00023163"/>
    </source>
</evidence>
<accession>A0ABU7KKQ5</accession>
<evidence type="ECO:0000313" key="8">
    <source>
        <dbReference type="Proteomes" id="UP001348641"/>
    </source>
</evidence>
<keyword evidence="2" id="KW-0805">Transcription regulation</keyword>
<dbReference type="InterPro" id="IPR001647">
    <property type="entry name" value="HTH_TetR"/>
</dbReference>
<dbReference type="PRINTS" id="PR00455">
    <property type="entry name" value="HTHTETR"/>
</dbReference>
<organism evidence="7 8">
    <name type="scientific">Nocardiopsis tropica</name>
    <dbReference type="NCBI Taxonomy" id="109330"/>
    <lineage>
        <taxon>Bacteria</taxon>
        <taxon>Bacillati</taxon>
        <taxon>Actinomycetota</taxon>
        <taxon>Actinomycetes</taxon>
        <taxon>Streptosporangiales</taxon>
        <taxon>Nocardiopsidaceae</taxon>
        <taxon>Nocardiopsis</taxon>
    </lineage>
</organism>
<dbReference type="Pfam" id="PF00440">
    <property type="entry name" value="TetR_N"/>
    <property type="match status" value="1"/>
</dbReference>
<keyword evidence="3 5" id="KW-0238">DNA-binding</keyword>
<keyword evidence="4" id="KW-0804">Transcription</keyword>
<comment type="caution">
    <text evidence="7">The sequence shown here is derived from an EMBL/GenBank/DDBJ whole genome shotgun (WGS) entry which is preliminary data.</text>
</comment>
<dbReference type="Pfam" id="PF13977">
    <property type="entry name" value="TetR_C_6"/>
    <property type="match status" value="1"/>
</dbReference>
<proteinExistence type="predicted"/>
<dbReference type="PANTHER" id="PTHR30055">
    <property type="entry name" value="HTH-TYPE TRANSCRIPTIONAL REGULATOR RUTR"/>
    <property type="match status" value="1"/>
</dbReference>
<protein>
    <submittedName>
        <fullName evidence="7">Helix-turn-helix domain-containing protein</fullName>
    </submittedName>
</protein>
<dbReference type="RefSeq" id="WP_330157103.1">
    <property type="nucleotide sequence ID" value="NZ_BAAAJA010000011.1"/>
</dbReference>
<evidence type="ECO:0000313" key="7">
    <source>
        <dbReference type="EMBL" id="MEE2049846.1"/>
    </source>
</evidence>
<gene>
    <name evidence="7" type="ORF">Q8A49_04990</name>
</gene>
<feature type="domain" description="HTH tetR-type" evidence="6">
    <location>
        <begin position="11"/>
        <end position="71"/>
    </location>
</feature>
<evidence type="ECO:0000259" key="6">
    <source>
        <dbReference type="PROSITE" id="PS50977"/>
    </source>
</evidence>
<feature type="DNA-binding region" description="H-T-H motif" evidence="5">
    <location>
        <begin position="34"/>
        <end position="53"/>
    </location>
</feature>
<evidence type="ECO:0000256" key="1">
    <source>
        <dbReference type="ARBA" id="ARBA00022491"/>
    </source>
</evidence>
<sequence>MSRRGPYSKSAAKREEILSAALDLISRHGYRGTSVKAIAASVGLSPAGVLHHFGTKESLFVEVLKRRDELDAIRARTDSDSVTEKSPLHPLDSYAELVDSNSGVPGLVELYSAMAVEAADPSHEAHVFFADRRVEAHRILTKAVRRMQEDGRLTTKIDAGALATALHALADGLQTLWLVDPDVDMGGTVTSLLHALRADLPEGADEP</sequence>
<dbReference type="InterPro" id="IPR036271">
    <property type="entry name" value="Tet_transcr_reg_TetR-rel_C_sf"/>
</dbReference>